<evidence type="ECO:0008006" key="3">
    <source>
        <dbReference type="Google" id="ProtNLM"/>
    </source>
</evidence>
<reference evidence="1 2" key="1">
    <citation type="submission" date="2015-09" db="EMBL/GenBank/DDBJ databases">
        <title>Draft genome of the parasitic nematode Teladorsagia circumcincta isolate WARC Sus (inbred).</title>
        <authorList>
            <person name="Mitreva M."/>
        </authorList>
    </citation>
    <scope>NUCLEOTIDE SEQUENCE [LARGE SCALE GENOMIC DNA]</scope>
    <source>
        <strain evidence="1 2">S</strain>
    </source>
</reference>
<name>A0A2G9UZ17_TELCI</name>
<evidence type="ECO:0000313" key="1">
    <source>
        <dbReference type="EMBL" id="PIO75443.1"/>
    </source>
</evidence>
<proteinExistence type="predicted"/>
<sequence>MLVNPAKLLMGLVADEGPDKNEFPTDTLISKEESQQALGVSVTTLPFSLYLNHFKPSLIEKYGLDADGRNVVIAILDTGVDPSLPGLQEDWQKESWDSPQQLAKADALRQLLEHEDIIGGYSDKDVRGAIQIID</sequence>
<dbReference type="OrthoDB" id="10256524at2759"/>
<protein>
    <recommendedName>
        <fullName evidence="3">Peptidase S8/S53 domain-containing protein</fullName>
    </recommendedName>
</protein>
<dbReference type="AlphaFoldDB" id="A0A2G9UZ17"/>
<keyword evidence="2" id="KW-1185">Reference proteome</keyword>
<dbReference type="SUPFAM" id="SSF52743">
    <property type="entry name" value="Subtilisin-like"/>
    <property type="match status" value="1"/>
</dbReference>
<dbReference type="Proteomes" id="UP000230423">
    <property type="component" value="Unassembled WGS sequence"/>
</dbReference>
<dbReference type="EMBL" id="KZ345142">
    <property type="protein sequence ID" value="PIO75443.1"/>
    <property type="molecule type" value="Genomic_DNA"/>
</dbReference>
<dbReference type="InterPro" id="IPR036852">
    <property type="entry name" value="Peptidase_S8/S53_dom_sf"/>
</dbReference>
<accession>A0A2G9UZ17</accession>
<evidence type="ECO:0000313" key="2">
    <source>
        <dbReference type="Proteomes" id="UP000230423"/>
    </source>
</evidence>
<organism evidence="1 2">
    <name type="scientific">Teladorsagia circumcincta</name>
    <name type="common">Brown stomach worm</name>
    <name type="synonym">Ostertagia circumcincta</name>
    <dbReference type="NCBI Taxonomy" id="45464"/>
    <lineage>
        <taxon>Eukaryota</taxon>
        <taxon>Metazoa</taxon>
        <taxon>Ecdysozoa</taxon>
        <taxon>Nematoda</taxon>
        <taxon>Chromadorea</taxon>
        <taxon>Rhabditida</taxon>
        <taxon>Rhabditina</taxon>
        <taxon>Rhabditomorpha</taxon>
        <taxon>Strongyloidea</taxon>
        <taxon>Trichostrongylidae</taxon>
        <taxon>Teladorsagia</taxon>
    </lineage>
</organism>
<dbReference type="GO" id="GO:0006508">
    <property type="term" value="P:proteolysis"/>
    <property type="evidence" value="ECO:0007669"/>
    <property type="project" value="InterPro"/>
</dbReference>
<dbReference type="GO" id="GO:0004252">
    <property type="term" value="F:serine-type endopeptidase activity"/>
    <property type="evidence" value="ECO:0007669"/>
    <property type="project" value="InterPro"/>
</dbReference>
<gene>
    <name evidence="1" type="ORF">TELCIR_02516</name>
</gene>